<evidence type="ECO:0000256" key="3">
    <source>
        <dbReference type="ARBA" id="ARBA00022722"/>
    </source>
</evidence>
<comment type="similarity">
    <text evidence="8">Belongs to the RNase Z family.</text>
</comment>
<keyword evidence="4 8" id="KW-0479">Metal-binding</keyword>
<dbReference type="OrthoDB" id="9800940at2"/>
<reference evidence="10 11" key="1">
    <citation type="submission" date="2018-08" db="EMBL/GenBank/DDBJ databases">
        <title>A genome reference for cultivated species of the human gut microbiota.</title>
        <authorList>
            <person name="Zou Y."/>
            <person name="Xue W."/>
            <person name="Luo G."/>
        </authorList>
    </citation>
    <scope>NUCLEOTIDE SEQUENCE [LARGE SCALE GENOMIC DNA]</scope>
    <source>
        <strain evidence="10 11">AM07-24</strain>
    </source>
</reference>
<dbReference type="Gene3D" id="3.60.15.10">
    <property type="entry name" value="Ribonuclease Z/Hydroxyacylglutathione hydrolase-like"/>
    <property type="match status" value="1"/>
</dbReference>
<evidence type="ECO:0000259" key="9">
    <source>
        <dbReference type="Pfam" id="PF12706"/>
    </source>
</evidence>
<evidence type="ECO:0000256" key="7">
    <source>
        <dbReference type="ARBA" id="ARBA00022833"/>
    </source>
</evidence>
<comment type="function">
    <text evidence="8">Zinc phosphodiesterase, which displays some tRNA 3'-processing endonuclease activity. Probably involved in tRNA maturation, by removing a 3'-trailer from precursor tRNA.</text>
</comment>
<dbReference type="GO" id="GO:0042781">
    <property type="term" value="F:3'-tRNA processing endoribonuclease activity"/>
    <property type="evidence" value="ECO:0007669"/>
    <property type="project" value="UniProtKB-UniRule"/>
</dbReference>
<dbReference type="InterPro" id="IPR036866">
    <property type="entry name" value="RibonucZ/Hydroxyglut_hydro"/>
</dbReference>
<dbReference type="EMBL" id="QRMS01000004">
    <property type="protein sequence ID" value="RHJ86119.1"/>
    <property type="molecule type" value="Genomic_DNA"/>
</dbReference>
<dbReference type="SUPFAM" id="SSF56281">
    <property type="entry name" value="Metallo-hydrolase/oxidoreductase"/>
    <property type="match status" value="1"/>
</dbReference>
<feature type="binding site" evidence="8">
    <location>
        <position position="66"/>
    </location>
    <ligand>
        <name>Zn(2+)</name>
        <dbReference type="ChEBI" id="CHEBI:29105"/>
        <label>2</label>
        <note>catalytic</note>
    </ligand>
</feature>
<dbReference type="InterPro" id="IPR013471">
    <property type="entry name" value="RNase_Z/BN"/>
</dbReference>
<evidence type="ECO:0000256" key="6">
    <source>
        <dbReference type="ARBA" id="ARBA00022801"/>
    </source>
</evidence>
<dbReference type="STRING" id="1776384.GCA_900086585_01626"/>
<keyword evidence="3 8" id="KW-0540">Nuclease</keyword>
<feature type="binding site" evidence="8">
    <location>
        <position position="265"/>
    </location>
    <ligand>
        <name>Zn(2+)</name>
        <dbReference type="ChEBI" id="CHEBI:29105"/>
        <label>2</label>
        <note>catalytic</note>
    </ligand>
</feature>
<dbReference type="Pfam" id="PF23023">
    <property type="entry name" value="Anti-Pycsar_Apyc1"/>
    <property type="match status" value="1"/>
</dbReference>
<dbReference type="PANTHER" id="PTHR46018">
    <property type="entry name" value="ZINC PHOSPHODIESTERASE ELAC PROTEIN 1"/>
    <property type="match status" value="1"/>
</dbReference>
<comment type="cofactor">
    <cofactor evidence="8">
        <name>Zn(2+)</name>
        <dbReference type="ChEBI" id="CHEBI:29105"/>
    </cofactor>
    <text evidence="8">Binds 2 Zn(2+) ions.</text>
</comment>
<comment type="subunit">
    <text evidence="1 8">Homodimer.</text>
</comment>
<evidence type="ECO:0000313" key="11">
    <source>
        <dbReference type="Proteomes" id="UP000284841"/>
    </source>
</evidence>
<dbReference type="RefSeq" id="WP_118336203.1">
    <property type="nucleotide sequence ID" value="NZ_AP025567.1"/>
</dbReference>
<protein>
    <recommendedName>
        <fullName evidence="8">Ribonuclease Z</fullName>
        <shortName evidence="8">RNase Z</shortName>
        <ecNumber evidence="8">3.1.26.11</ecNumber>
    </recommendedName>
    <alternativeName>
        <fullName evidence="8">tRNA 3 endonuclease</fullName>
    </alternativeName>
    <alternativeName>
        <fullName evidence="8">tRNase Z</fullName>
    </alternativeName>
</protein>
<keyword evidence="7 8" id="KW-0862">Zinc</keyword>
<evidence type="ECO:0000256" key="2">
    <source>
        <dbReference type="ARBA" id="ARBA00022694"/>
    </source>
</evidence>
<sequence length="302" mass="33149">MLDLCLVGTGGMLPLPSRFLTSLYIKCQGHALLIDCGEGTQIALRKAGCSFKSIDLICITHFHADHISGIAGLLLSMGNADRTEPVTIAGPNGLCRILSGLMVIAPELPFEVYVRETGHIDTPISLGAMKIQNFPLEHRIPCQGYTIEVPRAGQFLLEKAQSLHIPMQLWSHLQKGETVSAAGKQFTPEMVLGPARKGLKVTYATDTRPVDAIAEYGRESDILILEGMYGEEEKLEKAEERTHMIFSEAARLAEQAAAKELWLTHFSPSIADPFEYKTAVQKIFPNTVIGEDGMKKSLKFVL</sequence>
<dbReference type="GO" id="GO:0008270">
    <property type="term" value="F:zinc ion binding"/>
    <property type="evidence" value="ECO:0007669"/>
    <property type="project" value="UniProtKB-UniRule"/>
</dbReference>
<comment type="caution">
    <text evidence="10">The sequence shown here is derived from an EMBL/GenBank/DDBJ whole genome shotgun (WGS) entry which is preliminary data.</text>
</comment>
<name>A0A415DZ65_9FIRM</name>
<keyword evidence="5 8" id="KW-0255">Endonuclease</keyword>
<feature type="binding site" evidence="8">
    <location>
        <position position="65"/>
    </location>
    <ligand>
        <name>Zn(2+)</name>
        <dbReference type="ChEBI" id="CHEBI:29105"/>
        <label>2</label>
        <note>catalytic</note>
    </ligand>
</feature>
<dbReference type="HAMAP" id="MF_01818">
    <property type="entry name" value="RNase_Z_BN"/>
    <property type="match status" value="1"/>
</dbReference>
<dbReference type="EC" id="3.1.26.11" evidence="8"/>
<dbReference type="InterPro" id="IPR001279">
    <property type="entry name" value="Metallo-B-lactamas"/>
</dbReference>
<comment type="catalytic activity">
    <reaction evidence="8">
        <text>Endonucleolytic cleavage of RNA, removing extra 3' nucleotides from tRNA precursor, generating 3' termini of tRNAs. A 3'-hydroxy group is left at the tRNA terminus and a 5'-phosphoryl group is left at the trailer molecule.</text>
        <dbReference type="EC" id="3.1.26.11"/>
    </reaction>
</comment>
<dbReference type="Proteomes" id="UP000284841">
    <property type="component" value="Unassembled WGS sequence"/>
</dbReference>
<evidence type="ECO:0000256" key="8">
    <source>
        <dbReference type="HAMAP-Rule" id="MF_01818"/>
    </source>
</evidence>
<dbReference type="PANTHER" id="PTHR46018:SF2">
    <property type="entry name" value="ZINC PHOSPHODIESTERASE ELAC PROTEIN 1"/>
    <property type="match status" value="1"/>
</dbReference>
<feature type="binding site" evidence="8">
    <location>
        <position position="138"/>
    </location>
    <ligand>
        <name>Zn(2+)</name>
        <dbReference type="ChEBI" id="CHEBI:29105"/>
        <label>1</label>
        <note>catalytic</note>
    </ligand>
</feature>
<feature type="domain" description="Metallo-beta-lactamase" evidence="9">
    <location>
        <begin position="196"/>
        <end position="266"/>
    </location>
</feature>
<feature type="active site" description="Proton acceptor" evidence="8">
    <location>
        <position position="65"/>
    </location>
</feature>
<dbReference type="NCBIfam" id="NF000801">
    <property type="entry name" value="PRK00055.1-3"/>
    <property type="match status" value="1"/>
</dbReference>
<dbReference type="CDD" id="cd07717">
    <property type="entry name" value="RNaseZ_ZiPD-like_MBL-fold"/>
    <property type="match status" value="1"/>
</dbReference>
<proteinExistence type="inferred from homology"/>
<keyword evidence="2 8" id="KW-0819">tRNA processing</keyword>
<evidence type="ECO:0000256" key="5">
    <source>
        <dbReference type="ARBA" id="ARBA00022759"/>
    </source>
</evidence>
<feature type="binding site" evidence="8">
    <location>
        <position position="206"/>
    </location>
    <ligand>
        <name>Zn(2+)</name>
        <dbReference type="ChEBI" id="CHEBI:29105"/>
        <label>2</label>
        <note>catalytic</note>
    </ligand>
</feature>
<evidence type="ECO:0000313" key="10">
    <source>
        <dbReference type="EMBL" id="RHJ86119.1"/>
    </source>
</evidence>
<evidence type="ECO:0000256" key="1">
    <source>
        <dbReference type="ARBA" id="ARBA00011738"/>
    </source>
</evidence>
<dbReference type="AlphaFoldDB" id="A0A415DZ65"/>
<dbReference type="NCBIfam" id="TIGR02651">
    <property type="entry name" value="RNase_Z"/>
    <property type="match status" value="1"/>
</dbReference>
<feature type="binding site" evidence="8">
    <location>
        <position position="63"/>
    </location>
    <ligand>
        <name>Zn(2+)</name>
        <dbReference type="ChEBI" id="CHEBI:29105"/>
        <label>1</label>
        <note>catalytic</note>
    </ligand>
</feature>
<organism evidence="10 11">
    <name type="scientific">Emergencia timonensis</name>
    <dbReference type="NCBI Taxonomy" id="1776384"/>
    <lineage>
        <taxon>Bacteria</taxon>
        <taxon>Bacillati</taxon>
        <taxon>Bacillota</taxon>
        <taxon>Clostridia</taxon>
        <taxon>Peptostreptococcales</taxon>
        <taxon>Anaerovoracaceae</taxon>
        <taxon>Emergencia</taxon>
    </lineage>
</organism>
<dbReference type="Pfam" id="PF12706">
    <property type="entry name" value="Lactamase_B_2"/>
    <property type="match status" value="1"/>
</dbReference>
<feature type="binding site" evidence="8">
    <location>
        <position position="61"/>
    </location>
    <ligand>
        <name>Zn(2+)</name>
        <dbReference type="ChEBI" id="CHEBI:29105"/>
        <label>1</label>
        <note>catalytic</note>
    </ligand>
</feature>
<keyword evidence="6 8" id="KW-0378">Hydrolase</keyword>
<gene>
    <name evidence="8" type="primary">rnz</name>
    <name evidence="10" type="ORF">DW099_14880</name>
</gene>
<accession>A0A415DZ65</accession>
<feature type="binding site" evidence="8">
    <location>
        <position position="206"/>
    </location>
    <ligand>
        <name>Zn(2+)</name>
        <dbReference type="ChEBI" id="CHEBI:29105"/>
        <label>1</label>
        <note>catalytic</note>
    </ligand>
</feature>
<keyword evidence="11" id="KW-1185">Reference proteome</keyword>
<evidence type="ECO:0000256" key="4">
    <source>
        <dbReference type="ARBA" id="ARBA00022723"/>
    </source>
</evidence>